<dbReference type="EC" id="2.1.1.348" evidence="1"/>
<dbReference type="InterPro" id="IPR007757">
    <property type="entry name" value="MT-A70-like"/>
</dbReference>
<dbReference type="InterPro" id="IPR002052">
    <property type="entry name" value="DNA_methylase_N6_adenine_CS"/>
</dbReference>
<evidence type="ECO:0000313" key="8">
    <source>
        <dbReference type="EMBL" id="KAK3245375.1"/>
    </source>
</evidence>
<protein>
    <recommendedName>
        <fullName evidence="1">mRNA m(6)A methyltransferase</fullName>
        <ecNumber evidence="1">2.1.1.348</ecNumber>
    </recommendedName>
</protein>
<evidence type="ECO:0000256" key="1">
    <source>
        <dbReference type="ARBA" id="ARBA00012160"/>
    </source>
</evidence>
<dbReference type="GO" id="GO:0032259">
    <property type="term" value="P:methylation"/>
    <property type="evidence" value="ECO:0007669"/>
    <property type="project" value="UniProtKB-KW"/>
</dbReference>
<gene>
    <name evidence="8" type="ORF">CYMTET_45052</name>
    <name evidence="7" type="ORF">CYMTET_48075</name>
</gene>
<keyword evidence="2" id="KW-0489">Methyltransferase</keyword>
<evidence type="ECO:0000256" key="5">
    <source>
        <dbReference type="ARBA" id="ARBA00048957"/>
    </source>
</evidence>
<sequence length="205" mass="23184">MRSPLKHPEVNGVRELSAEEIDRLYAGFPRDKKYDIILADPPYRYENNNATGAAAHHYPVLTMNQLGHLPLARIANKNCILCLWTTGPHMQHSCDLISQWGFKYRTVLSVWIKRSQNGNVSVGLGSYTRSCAEFILVAVRGSPPIRKWRASKTVSQLIAAKRGKHSVKPKAAFKAMEKLFARSLKKIELFARSPRKGWDAWGNEV</sequence>
<dbReference type="GO" id="GO:0001734">
    <property type="term" value="F:mRNA m(6)A methyltransferase activity"/>
    <property type="evidence" value="ECO:0007669"/>
    <property type="project" value="UniProtKB-EC"/>
</dbReference>
<name>A0AAE0C0P8_9CHLO</name>
<keyword evidence="3" id="KW-0808">Transferase</keyword>
<keyword evidence="9" id="KW-1185">Reference proteome</keyword>
<evidence type="ECO:0000256" key="4">
    <source>
        <dbReference type="ARBA" id="ARBA00022691"/>
    </source>
</evidence>
<dbReference type="InterPro" id="IPR029063">
    <property type="entry name" value="SAM-dependent_MTases_sf"/>
</dbReference>
<evidence type="ECO:0000256" key="2">
    <source>
        <dbReference type="ARBA" id="ARBA00022603"/>
    </source>
</evidence>
<comment type="caution">
    <text evidence="8">The sequence shown here is derived from an EMBL/GenBank/DDBJ whole genome shotgun (WGS) entry which is preliminary data.</text>
</comment>
<reference evidence="8" key="2">
    <citation type="submission" date="2023-06" db="EMBL/GenBank/DDBJ databases">
        <title>Long-read-based genome assembly of the green algal bacterivore Cymbomonas tetramitiformis.</title>
        <authorList>
            <person name="Gyaltshen Y."/>
            <person name="Rozenberg A."/>
            <person name="Paasch A."/>
            <person name="Burns J.A."/>
            <person name="Warring S."/>
            <person name="Larson R."/>
            <person name="Maurer-Alcala X."/>
            <person name="Dacks J."/>
            <person name="Kim E."/>
        </authorList>
    </citation>
    <scope>NUCLEOTIDE SEQUENCE</scope>
    <source>
        <strain evidence="8">PLY_AMNH</strain>
    </source>
</reference>
<evidence type="ECO:0000256" key="3">
    <source>
        <dbReference type="ARBA" id="ARBA00022679"/>
    </source>
</evidence>
<dbReference type="SUPFAM" id="SSF53335">
    <property type="entry name" value="S-adenosyl-L-methionine-dependent methyltransferases"/>
    <property type="match status" value="1"/>
</dbReference>
<accession>A0AAE0C0P8</accession>
<dbReference type="EMBL" id="LGRX02030699">
    <property type="protein sequence ID" value="KAK3245375.1"/>
    <property type="molecule type" value="Genomic_DNA"/>
</dbReference>
<dbReference type="AlphaFoldDB" id="A0AAE0C0P8"/>
<dbReference type="PANTHER" id="PTHR12829">
    <property type="entry name" value="N6-ADENOSINE-METHYLTRANSFERASE"/>
    <property type="match status" value="1"/>
</dbReference>
<proteinExistence type="inferred from homology"/>
<comment type="catalytic activity">
    <reaction evidence="5">
        <text>an adenosine in mRNA + S-adenosyl-L-methionine = an N(6)-methyladenosine in mRNA + S-adenosyl-L-homocysteine + H(+)</text>
        <dbReference type="Rhea" id="RHEA:55584"/>
        <dbReference type="Rhea" id="RHEA-COMP:12414"/>
        <dbReference type="Rhea" id="RHEA-COMP:12417"/>
        <dbReference type="ChEBI" id="CHEBI:15378"/>
        <dbReference type="ChEBI" id="CHEBI:57856"/>
        <dbReference type="ChEBI" id="CHEBI:59789"/>
        <dbReference type="ChEBI" id="CHEBI:74411"/>
        <dbReference type="ChEBI" id="CHEBI:74449"/>
        <dbReference type="EC" id="2.1.1.348"/>
    </reaction>
</comment>
<dbReference type="GO" id="GO:0003676">
    <property type="term" value="F:nucleic acid binding"/>
    <property type="evidence" value="ECO:0007669"/>
    <property type="project" value="InterPro"/>
</dbReference>
<organism evidence="8 9">
    <name type="scientific">Cymbomonas tetramitiformis</name>
    <dbReference type="NCBI Taxonomy" id="36881"/>
    <lineage>
        <taxon>Eukaryota</taxon>
        <taxon>Viridiplantae</taxon>
        <taxon>Chlorophyta</taxon>
        <taxon>Pyramimonadophyceae</taxon>
        <taxon>Pyramimonadales</taxon>
        <taxon>Pyramimonadaceae</taxon>
        <taxon>Cymbomonas</taxon>
    </lineage>
</organism>
<evidence type="ECO:0000256" key="6">
    <source>
        <dbReference type="PROSITE-ProRule" id="PRU00489"/>
    </source>
</evidence>
<dbReference type="PROSITE" id="PS00092">
    <property type="entry name" value="N6_MTASE"/>
    <property type="match status" value="1"/>
</dbReference>
<comment type="similarity">
    <text evidence="6">Belongs to the MT-A70-like family.</text>
</comment>
<dbReference type="PROSITE" id="PS51143">
    <property type="entry name" value="MT_A70"/>
    <property type="match status" value="1"/>
</dbReference>
<keyword evidence="4" id="KW-0949">S-adenosyl-L-methionine</keyword>
<evidence type="ECO:0000313" key="9">
    <source>
        <dbReference type="Proteomes" id="UP001190700"/>
    </source>
</evidence>
<reference evidence="8 9" key="1">
    <citation type="journal article" date="2015" name="Genome Biol. Evol.">
        <title>Comparative Genomics of a Bacterivorous Green Alga Reveals Evolutionary Causalities and Consequences of Phago-Mixotrophic Mode of Nutrition.</title>
        <authorList>
            <person name="Burns J.A."/>
            <person name="Paasch A."/>
            <person name="Narechania A."/>
            <person name="Kim E."/>
        </authorList>
    </citation>
    <scope>NUCLEOTIDE SEQUENCE [LARGE SCALE GENOMIC DNA]</scope>
    <source>
        <strain evidence="8">PLY_AMNH</strain>
    </source>
</reference>
<dbReference type="EMBL" id="LGRX02033212">
    <property type="protein sequence ID" value="KAK3242225.1"/>
    <property type="molecule type" value="Genomic_DNA"/>
</dbReference>
<dbReference type="PANTHER" id="PTHR12829:SF7">
    <property type="entry name" value="N6-ADENOSINE-METHYLTRANSFERASE CATALYTIC SUBUNIT"/>
    <property type="match status" value="1"/>
</dbReference>
<dbReference type="Proteomes" id="UP001190700">
    <property type="component" value="Unassembled WGS sequence"/>
</dbReference>
<dbReference type="Gene3D" id="3.40.50.150">
    <property type="entry name" value="Vaccinia Virus protein VP39"/>
    <property type="match status" value="1"/>
</dbReference>
<dbReference type="Pfam" id="PF05063">
    <property type="entry name" value="MT-A70"/>
    <property type="match status" value="1"/>
</dbReference>
<evidence type="ECO:0000313" key="7">
    <source>
        <dbReference type="EMBL" id="KAK3242225.1"/>
    </source>
</evidence>